<dbReference type="KEGG" id="dpd:Deipe_0193"/>
<organism evidence="2 3">
    <name type="scientific">Deinococcus peraridilitoris (strain DSM 19664 / LMG 22246 / CIP 109416 / KR-200)</name>
    <dbReference type="NCBI Taxonomy" id="937777"/>
    <lineage>
        <taxon>Bacteria</taxon>
        <taxon>Thermotogati</taxon>
        <taxon>Deinococcota</taxon>
        <taxon>Deinococci</taxon>
        <taxon>Deinococcales</taxon>
        <taxon>Deinococcaceae</taxon>
        <taxon>Deinococcus</taxon>
    </lineage>
</organism>
<dbReference type="HOGENOM" id="CLU_094144_0_0_0"/>
<evidence type="ECO:0008006" key="4">
    <source>
        <dbReference type="Google" id="ProtNLM"/>
    </source>
</evidence>
<reference evidence="3" key="1">
    <citation type="submission" date="2012-03" db="EMBL/GenBank/DDBJ databases">
        <title>Complete sequence of chromosome of Deinococcus peraridilitoris DSM 19664.</title>
        <authorList>
            <person name="Lucas S."/>
            <person name="Copeland A."/>
            <person name="Lapidus A."/>
            <person name="Glavina del Rio T."/>
            <person name="Dalin E."/>
            <person name="Tice H."/>
            <person name="Bruce D."/>
            <person name="Goodwin L."/>
            <person name="Pitluck S."/>
            <person name="Peters L."/>
            <person name="Mikhailova N."/>
            <person name="Lu M."/>
            <person name="Kyrpides N."/>
            <person name="Mavromatis K."/>
            <person name="Ivanova N."/>
            <person name="Brettin T."/>
            <person name="Detter J.C."/>
            <person name="Han C."/>
            <person name="Larimer F."/>
            <person name="Land M."/>
            <person name="Hauser L."/>
            <person name="Markowitz V."/>
            <person name="Cheng J.-F."/>
            <person name="Hugenholtz P."/>
            <person name="Woyke T."/>
            <person name="Wu D."/>
            <person name="Pukall R."/>
            <person name="Steenblock K."/>
            <person name="Brambilla E."/>
            <person name="Klenk H.-P."/>
            <person name="Eisen J.A."/>
        </authorList>
    </citation>
    <scope>NUCLEOTIDE SEQUENCE [LARGE SCALE GENOMIC DNA]</scope>
    <source>
        <strain evidence="3">DSM 19664 / LMG 22246 / CIP 109416 / KR-200</strain>
    </source>
</reference>
<evidence type="ECO:0000313" key="2">
    <source>
        <dbReference type="EMBL" id="AFZ65796.1"/>
    </source>
</evidence>
<dbReference type="PATRIC" id="fig|937777.3.peg.201"/>
<protein>
    <recommendedName>
        <fullName evidence="4">Lipoprotein</fullName>
    </recommendedName>
</protein>
<feature type="signal peptide" evidence="1">
    <location>
        <begin position="1"/>
        <end position="19"/>
    </location>
</feature>
<dbReference type="STRING" id="937777.Deipe_0193"/>
<dbReference type="Proteomes" id="UP000010467">
    <property type="component" value="Chromosome"/>
</dbReference>
<proteinExistence type="predicted"/>
<name>K9ZW53_DEIPD</name>
<feature type="chain" id="PRO_5003938879" description="Lipoprotein" evidence="1">
    <location>
        <begin position="20"/>
        <end position="250"/>
    </location>
</feature>
<keyword evidence="3" id="KW-1185">Reference proteome</keyword>
<dbReference type="AlphaFoldDB" id="K9ZW53"/>
<keyword evidence="1" id="KW-0732">Signal</keyword>
<evidence type="ECO:0000256" key="1">
    <source>
        <dbReference type="SAM" id="SignalP"/>
    </source>
</evidence>
<dbReference type="OrthoDB" id="68575at2"/>
<dbReference type="RefSeq" id="WP_015234107.1">
    <property type="nucleotide sequence ID" value="NC_019793.1"/>
</dbReference>
<accession>K9ZW53</accession>
<dbReference type="PROSITE" id="PS51257">
    <property type="entry name" value="PROKAR_LIPOPROTEIN"/>
    <property type="match status" value="1"/>
</dbReference>
<sequence length="250" mass="26189">MPRLELLCAVVLLLLSACAPRTVGTVTVARPDAFSAAFSPRGVLWVTGGTAFLARAPQFRVEKLATPVPVADVAWHDGDAWAALPSVALVVRLTGTGGSLQAGVAVKLSESRIYREDGTALTYSGESTAGLTGAPDAVVTGGDGLDYALQGERLYRIGRERSLVGASQGGPFLTPSPGGVLVSSVPSAVTRDFTYQLHDGQLLRQDASRTVRGAVPHLPGRVGLVGDLVVTVTREGQVRVFRYDLTEVKP</sequence>
<gene>
    <name evidence="2" type="ordered locus">Deipe_0193</name>
</gene>
<dbReference type="EMBL" id="CP003382">
    <property type="protein sequence ID" value="AFZ65796.1"/>
    <property type="molecule type" value="Genomic_DNA"/>
</dbReference>
<evidence type="ECO:0000313" key="3">
    <source>
        <dbReference type="Proteomes" id="UP000010467"/>
    </source>
</evidence>